<protein>
    <submittedName>
        <fullName evidence="1">Uncharacterized protein</fullName>
    </submittedName>
</protein>
<organism evidence="1 2">
    <name type="scientific">Halobacillus andaensis</name>
    <dbReference type="NCBI Taxonomy" id="1176239"/>
    <lineage>
        <taxon>Bacteria</taxon>
        <taxon>Bacillati</taxon>
        <taxon>Bacillota</taxon>
        <taxon>Bacilli</taxon>
        <taxon>Bacillales</taxon>
        <taxon>Bacillaceae</taxon>
        <taxon>Halobacillus</taxon>
    </lineage>
</organism>
<dbReference type="RefSeq" id="WP_188376911.1">
    <property type="nucleotide sequence ID" value="NZ_BMEL01000002.1"/>
</dbReference>
<gene>
    <name evidence="1" type="ORF">GCM10010954_15270</name>
</gene>
<reference evidence="1" key="2">
    <citation type="submission" date="2020-09" db="EMBL/GenBank/DDBJ databases">
        <authorList>
            <person name="Sun Q."/>
            <person name="Zhou Y."/>
        </authorList>
    </citation>
    <scope>NUCLEOTIDE SEQUENCE</scope>
    <source>
        <strain evidence="1">CGMCC 1.12153</strain>
    </source>
</reference>
<reference evidence="1" key="1">
    <citation type="journal article" date="2014" name="Int. J. Syst. Evol. Microbiol.">
        <title>Complete genome sequence of Corynebacterium casei LMG S-19264T (=DSM 44701T), isolated from a smear-ripened cheese.</title>
        <authorList>
            <consortium name="US DOE Joint Genome Institute (JGI-PGF)"/>
            <person name="Walter F."/>
            <person name="Albersmeier A."/>
            <person name="Kalinowski J."/>
            <person name="Ruckert C."/>
        </authorList>
    </citation>
    <scope>NUCLEOTIDE SEQUENCE</scope>
    <source>
        <strain evidence="1">CGMCC 1.12153</strain>
    </source>
</reference>
<proteinExistence type="predicted"/>
<dbReference type="AlphaFoldDB" id="A0A917EUD4"/>
<name>A0A917EUD4_HALAA</name>
<evidence type="ECO:0000313" key="1">
    <source>
        <dbReference type="EMBL" id="GGF17485.1"/>
    </source>
</evidence>
<sequence length="90" mass="10079">MSHTIKERKQSNKLSTGIALCAGLLGGALLRSKLAPDDPSIRKTTKDYVKGKYTAKTDKLNEVGKRKYERFQIKKQGLKSEARKDAITQK</sequence>
<accession>A0A917EUD4</accession>
<dbReference type="Proteomes" id="UP000660110">
    <property type="component" value="Unassembled WGS sequence"/>
</dbReference>
<dbReference type="EMBL" id="BMEL01000002">
    <property type="protein sequence ID" value="GGF17485.1"/>
    <property type="molecule type" value="Genomic_DNA"/>
</dbReference>
<comment type="caution">
    <text evidence="1">The sequence shown here is derived from an EMBL/GenBank/DDBJ whole genome shotgun (WGS) entry which is preliminary data.</text>
</comment>
<keyword evidence="2" id="KW-1185">Reference proteome</keyword>
<evidence type="ECO:0000313" key="2">
    <source>
        <dbReference type="Proteomes" id="UP000660110"/>
    </source>
</evidence>